<evidence type="ECO:0000313" key="3">
    <source>
        <dbReference type="Proteomes" id="UP001277761"/>
    </source>
</evidence>
<evidence type="ECO:0000256" key="1">
    <source>
        <dbReference type="SAM" id="MobiDB-lite"/>
    </source>
</evidence>
<name>A0ABU4VL07_9ACTN</name>
<sequence length="294" mass="32161">MTLLDDPVLRRLEAADPAAGLDEAAPDRAALRRALATRHRRRRVGALVPVPLAGAGAAVVLLGPSSSPAVAQIVDRALDASTPPAGSIVASRSTVEGRYWGAKQGRSSSESEERGWVRIAADGEVTDVRTIQLRHAASDEPTRTTPVETATSRSEGGEPVLRTYDGATGRTKVDRGAWEVPRETFQARDLLRAARDGRTDVRLDGEETRAGRRTYRLLLTGEGRGLPQRLHLRTTLYVDAATYAPVELRSLTWGRDVQDEPFRTEVVQRVLEHEVLPDDAAHRRLLELRGPTRP</sequence>
<reference evidence="2 3" key="1">
    <citation type="submission" date="2023-11" db="EMBL/GenBank/DDBJ databases">
        <authorList>
            <person name="Xu M."/>
            <person name="Jiang T."/>
        </authorList>
    </citation>
    <scope>NUCLEOTIDE SEQUENCE [LARGE SCALE GENOMIC DNA]</scope>
    <source>
        <strain evidence="2 3">SD</strain>
    </source>
</reference>
<dbReference type="RefSeq" id="WP_319954683.1">
    <property type="nucleotide sequence ID" value="NZ_JAXAVX010000006.1"/>
</dbReference>
<dbReference type="EMBL" id="JAXAVX010000006">
    <property type="protein sequence ID" value="MDX8152529.1"/>
    <property type="molecule type" value="Genomic_DNA"/>
</dbReference>
<keyword evidence="3" id="KW-1185">Reference proteome</keyword>
<organism evidence="2 3">
    <name type="scientific">Patulibacter brassicae</name>
    <dbReference type="NCBI Taxonomy" id="1705717"/>
    <lineage>
        <taxon>Bacteria</taxon>
        <taxon>Bacillati</taxon>
        <taxon>Actinomycetota</taxon>
        <taxon>Thermoleophilia</taxon>
        <taxon>Solirubrobacterales</taxon>
        <taxon>Patulibacteraceae</taxon>
        <taxon>Patulibacter</taxon>
    </lineage>
</organism>
<accession>A0ABU4VL07</accession>
<proteinExistence type="predicted"/>
<comment type="caution">
    <text evidence="2">The sequence shown here is derived from an EMBL/GenBank/DDBJ whole genome shotgun (WGS) entry which is preliminary data.</text>
</comment>
<dbReference type="Proteomes" id="UP001277761">
    <property type="component" value="Unassembled WGS sequence"/>
</dbReference>
<protein>
    <recommendedName>
        <fullName evidence="4">Outer membrane lipoprotein-sorting protein</fullName>
    </recommendedName>
</protein>
<feature type="region of interest" description="Disordered" evidence="1">
    <location>
        <begin position="134"/>
        <end position="165"/>
    </location>
</feature>
<feature type="compositionally biased region" description="Polar residues" evidence="1">
    <location>
        <begin position="143"/>
        <end position="154"/>
    </location>
</feature>
<evidence type="ECO:0008006" key="4">
    <source>
        <dbReference type="Google" id="ProtNLM"/>
    </source>
</evidence>
<gene>
    <name evidence="2" type="ORF">SK069_13060</name>
</gene>
<evidence type="ECO:0000313" key="2">
    <source>
        <dbReference type="EMBL" id="MDX8152529.1"/>
    </source>
</evidence>